<feature type="region of interest" description="Disordered" evidence="1">
    <location>
        <begin position="391"/>
        <end position="423"/>
    </location>
</feature>
<dbReference type="EnsemblMetazoa" id="XM_030982092">
    <property type="protein sequence ID" value="XP_030837952"/>
    <property type="gene ID" value="LOC764748"/>
</dbReference>
<proteinExistence type="predicted"/>
<evidence type="ECO:0008006" key="4">
    <source>
        <dbReference type="Google" id="ProtNLM"/>
    </source>
</evidence>
<dbReference type="Proteomes" id="UP000007110">
    <property type="component" value="Unassembled WGS sequence"/>
</dbReference>
<feature type="region of interest" description="Disordered" evidence="1">
    <location>
        <begin position="577"/>
        <end position="615"/>
    </location>
</feature>
<dbReference type="RefSeq" id="XP_030837951.1">
    <property type="nucleotide sequence ID" value="XM_030982091.1"/>
</dbReference>
<dbReference type="GeneID" id="764748"/>
<dbReference type="AlphaFoldDB" id="A0A7M7SX82"/>
<evidence type="ECO:0000256" key="1">
    <source>
        <dbReference type="SAM" id="MobiDB-lite"/>
    </source>
</evidence>
<feature type="compositionally biased region" description="Low complexity" evidence="1">
    <location>
        <begin position="455"/>
        <end position="467"/>
    </location>
</feature>
<dbReference type="SUPFAM" id="SSF56349">
    <property type="entry name" value="DNA breaking-rejoining enzymes"/>
    <property type="match status" value="1"/>
</dbReference>
<dbReference type="InterPro" id="IPR011010">
    <property type="entry name" value="DNA_brk_join_enz"/>
</dbReference>
<name>A0A7M7SX82_STRPU</name>
<evidence type="ECO:0000313" key="2">
    <source>
        <dbReference type="EnsemblMetazoa" id="XP_030837951"/>
    </source>
</evidence>
<sequence>MAASIDSLKFDSLKVKEEITVTDVGLLMSDEELTSRNSAAEGDNEECEEEDDKLQGWISCESRSSNNYNTKRQIKYSLSLFEEFSKRENVNFEDIDNKALDVLLSNFYKAARNKKGDLYSLKSMQSIRFGLQRYFLESRGINITKTNEFSLSYKTFGAVIRKLRRPGKDEVRRHPQITVDDMARMQASLDLSTPQGLQHKVFLDIVLYFGIKIPTLRTTRPGDFVLHQEKNQLFYTFLENQKAQMHAMPGNPRCPVANLKRYISKLNSNCGWMWQRPTQRFLEDHCIWYENSPLGKRTLSLMTRTISDLAGCNKGHNHHSLRTMRTEKMLEALSSNDSTSQNRDYAITVITLPRSTSNSVFAQINKTITAGPRVPVAAPITDSSMNIIKKSPSVTASSSDKATHLQTMQQNTSVTSKSNTGVNEGTMTELTWIELPRKLVQSKDASTQWEKQPPTHSTQAASTSSTQDLDKPSCGDDGELEQDGLGWCSEDTPAVQEDEFMDSSEPSDVHIDGSIIVAGSRGHVEETTVVESQEGKQSKTPILRRMIDELIDEEVDYQTVYVKEEYFEDECQDDDYAHVHLTPGGHPRLDAESPRSTQQTNSDRAPRQNGGPCIGSKEAIMAEATLPRFELRHDDQLQDLIGSESSKNTKKSVKFSVKIFEDYLQIINTDLNSVNKLPNLELDKVLQRFYAGARQKNGSLYTKKSMQSIRYGLQRFFLISKNVDIGKHEDFTNSKSVFKQFFLLKGQGVVNHKPAISQEDMDKIQGSLDLDDPQGLQDKVFIDVMLYFCILGRENIRDMTLDSFEICEEALGGKCYITLKDTLTRNSRADKLGGVMTPTNGPRCPVASFLRYKDKLNPKCKWFWQRPAQHKREFNPSCSGPWYRNVPLGINSIGEKMKTISSSAGTKAYTNHCLRATSISTLQNARF</sequence>
<protein>
    <recommendedName>
        <fullName evidence="4">DUF3504 domain-containing protein</fullName>
    </recommendedName>
</protein>
<reference evidence="2" key="2">
    <citation type="submission" date="2021-01" db="UniProtKB">
        <authorList>
            <consortium name="EnsemblMetazoa"/>
        </authorList>
    </citation>
    <scope>IDENTIFICATION</scope>
</reference>
<keyword evidence="3" id="KW-1185">Reference proteome</keyword>
<feature type="region of interest" description="Disordered" evidence="1">
    <location>
        <begin position="443"/>
        <end position="490"/>
    </location>
</feature>
<reference evidence="3" key="1">
    <citation type="submission" date="2015-02" db="EMBL/GenBank/DDBJ databases">
        <title>Genome sequencing for Strongylocentrotus purpuratus.</title>
        <authorList>
            <person name="Murali S."/>
            <person name="Liu Y."/>
            <person name="Vee V."/>
            <person name="English A."/>
            <person name="Wang M."/>
            <person name="Skinner E."/>
            <person name="Han Y."/>
            <person name="Muzny D.M."/>
            <person name="Worley K.C."/>
            <person name="Gibbs R.A."/>
        </authorList>
    </citation>
    <scope>NUCLEOTIDE SEQUENCE</scope>
</reference>
<dbReference type="PANTHER" id="PTHR21446:SF12">
    <property type="entry name" value="POTASSIUM CHANNEL TETRAMERIZATION DOMAIN CONTAINING 1"/>
    <property type="match status" value="1"/>
</dbReference>
<dbReference type="EnsemblMetazoa" id="XM_030982091">
    <property type="protein sequence ID" value="XP_030837951"/>
    <property type="gene ID" value="LOC764748"/>
</dbReference>
<dbReference type="InterPro" id="IPR052787">
    <property type="entry name" value="MAVS"/>
</dbReference>
<dbReference type="OrthoDB" id="10067014at2759"/>
<accession>A0A7M7SX82</accession>
<dbReference type="InParanoid" id="A0A7M7SX82"/>
<organism evidence="2 3">
    <name type="scientific">Strongylocentrotus purpuratus</name>
    <name type="common">Purple sea urchin</name>
    <dbReference type="NCBI Taxonomy" id="7668"/>
    <lineage>
        <taxon>Eukaryota</taxon>
        <taxon>Metazoa</taxon>
        <taxon>Echinodermata</taxon>
        <taxon>Eleutherozoa</taxon>
        <taxon>Echinozoa</taxon>
        <taxon>Echinoidea</taxon>
        <taxon>Euechinoidea</taxon>
        <taxon>Echinacea</taxon>
        <taxon>Camarodonta</taxon>
        <taxon>Echinidea</taxon>
        <taxon>Strongylocentrotidae</taxon>
        <taxon>Strongylocentrotus</taxon>
    </lineage>
</organism>
<dbReference type="GO" id="GO:0003677">
    <property type="term" value="F:DNA binding"/>
    <property type="evidence" value="ECO:0007669"/>
    <property type="project" value="InterPro"/>
</dbReference>
<dbReference type="RefSeq" id="XP_030837952.1">
    <property type="nucleotide sequence ID" value="XM_030982092.1"/>
</dbReference>
<dbReference type="PANTHER" id="PTHR21446">
    <property type="entry name" value="DUF3504 DOMAIN-CONTAINING PROTEIN"/>
    <property type="match status" value="1"/>
</dbReference>
<evidence type="ECO:0000313" key="3">
    <source>
        <dbReference type="Proteomes" id="UP000007110"/>
    </source>
</evidence>
<dbReference type="KEGG" id="spu:764748"/>
<feature type="compositionally biased region" description="Polar residues" evidence="1">
    <location>
        <begin position="594"/>
        <end position="603"/>
    </location>
</feature>